<name>A0ABN6XBX7_9CELL</name>
<comment type="cofactor">
    <cofactor evidence="1 8">
        <name>FAD</name>
        <dbReference type="ChEBI" id="CHEBI:57692"/>
    </cofactor>
</comment>
<protein>
    <recommendedName>
        <fullName evidence="8">Methylenetetrahydrofolate reductase</fullName>
    </recommendedName>
</protein>
<evidence type="ECO:0000256" key="7">
    <source>
        <dbReference type="ARBA" id="ARBA00048628"/>
    </source>
</evidence>
<keyword evidence="5 8" id="KW-0274">FAD</keyword>
<evidence type="ECO:0000256" key="6">
    <source>
        <dbReference type="ARBA" id="ARBA00023002"/>
    </source>
</evidence>
<dbReference type="Pfam" id="PF02219">
    <property type="entry name" value="MTHFR"/>
    <property type="match status" value="1"/>
</dbReference>
<dbReference type="EMBL" id="AP027729">
    <property type="protein sequence ID" value="BDZ42175.1"/>
    <property type="molecule type" value="Genomic_DNA"/>
</dbReference>
<keyword evidence="4 8" id="KW-0285">Flavoprotein</keyword>
<dbReference type="RefSeq" id="WP_286219190.1">
    <property type="nucleotide sequence ID" value="NZ_AP027729.1"/>
</dbReference>
<accession>A0ABN6XBX7</accession>
<keyword evidence="11" id="KW-1185">Reference proteome</keyword>
<reference evidence="11" key="1">
    <citation type="journal article" date="2019" name="Int. J. Syst. Evol. Microbiol.">
        <title>The Global Catalogue of Microorganisms (GCM) 10K type strain sequencing project: providing services to taxonomists for standard genome sequencing and annotation.</title>
        <authorList>
            <consortium name="The Broad Institute Genomics Platform"/>
            <consortium name="The Broad Institute Genome Sequencing Center for Infectious Disease"/>
            <person name="Wu L."/>
            <person name="Ma J."/>
        </authorList>
    </citation>
    <scope>NUCLEOTIDE SEQUENCE [LARGE SCALE GENOMIC DNA]</scope>
    <source>
        <strain evidence="11">NBRC 108565</strain>
    </source>
</reference>
<dbReference type="Proteomes" id="UP001321475">
    <property type="component" value="Chromosome"/>
</dbReference>
<evidence type="ECO:0000256" key="9">
    <source>
        <dbReference type="SAM" id="MobiDB-lite"/>
    </source>
</evidence>
<comment type="similarity">
    <text evidence="3 8">Belongs to the methylenetetrahydrofolate reductase family.</text>
</comment>
<evidence type="ECO:0000256" key="1">
    <source>
        <dbReference type="ARBA" id="ARBA00001974"/>
    </source>
</evidence>
<comment type="pathway">
    <text evidence="2 8">One-carbon metabolism; tetrahydrofolate interconversion.</text>
</comment>
<evidence type="ECO:0000256" key="2">
    <source>
        <dbReference type="ARBA" id="ARBA00004777"/>
    </source>
</evidence>
<evidence type="ECO:0000313" key="10">
    <source>
        <dbReference type="EMBL" id="BDZ42175.1"/>
    </source>
</evidence>
<gene>
    <name evidence="10" type="ORF">GCM10025865_14740</name>
</gene>
<feature type="region of interest" description="Disordered" evidence="9">
    <location>
        <begin position="328"/>
        <end position="349"/>
    </location>
</feature>
<sequence>MTVTVGTGRDRPTVSFELMPPRNPSAAPKFWETARRLVAARPDFISVTYGAAGNDRDTARTVVGRLLQGTPVLPIAHLTCVGASREDVSEVIGDFLDEGVRSFLALRGDPPKDQPDWQPAEDGVGSSIGLVELLRQVESDRCAASASTALRGAARPLTICVATFPDGNRDAGTTRAQEVARLLEKQKAGADFAITQLFYEASSYIDFVADAREAGVTIPILAGILPMTEPRRLRRVEELTGVPAPRVIVAELEAAADDDAARHALGVRHSVELAQAVLDAGAPGIHIYTFNKHEAALDLLEGVHLGGGARGGSDGSEAVDPAVAPDLASGPWVIGQTTPAPATAEGLGR</sequence>
<evidence type="ECO:0000313" key="11">
    <source>
        <dbReference type="Proteomes" id="UP001321475"/>
    </source>
</evidence>
<proteinExistence type="inferred from homology"/>
<evidence type="ECO:0000256" key="3">
    <source>
        <dbReference type="ARBA" id="ARBA00006743"/>
    </source>
</evidence>
<dbReference type="InterPro" id="IPR003171">
    <property type="entry name" value="Mehydrof_redctse-like"/>
</dbReference>
<dbReference type="SUPFAM" id="SSF51730">
    <property type="entry name" value="FAD-linked oxidoreductase"/>
    <property type="match status" value="1"/>
</dbReference>
<evidence type="ECO:0000256" key="5">
    <source>
        <dbReference type="ARBA" id="ARBA00022827"/>
    </source>
</evidence>
<dbReference type="CDD" id="cd00537">
    <property type="entry name" value="MTHFR"/>
    <property type="match status" value="1"/>
</dbReference>
<dbReference type="Gene3D" id="3.20.20.220">
    <property type="match status" value="1"/>
</dbReference>
<evidence type="ECO:0000256" key="4">
    <source>
        <dbReference type="ARBA" id="ARBA00022630"/>
    </source>
</evidence>
<evidence type="ECO:0000256" key="8">
    <source>
        <dbReference type="RuleBase" id="RU003862"/>
    </source>
</evidence>
<keyword evidence="6 8" id="KW-0560">Oxidoreductase</keyword>
<dbReference type="PANTHER" id="PTHR45754:SF3">
    <property type="entry name" value="METHYLENETETRAHYDROFOLATE REDUCTASE (NADPH)"/>
    <property type="match status" value="1"/>
</dbReference>
<dbReference type="PANTHER" id="PTHR45754">
    <property type="entry name" value="METHYLENETETRAHYDROFOLATE REDUCTASE"/>
    <property type="match status" value="1"/>
</dbReference>
<organism evidence="10 11">
    <name type="scientific">Paraoerskovia sediminicola</name>
    <dbReference type="NCBI Taxonomy" id="1138587"/>
    <lineage>
        <taxon>Bacteria</taxon>
        <taxon>Bacillati</taxon>
        <taxon>Actinomycetota</taxon>
        <taxon>Actinomycetes</taxon>
        <taxon>Micrococcales</taxon>
        <taxon>Cellulomonadaceae</taxon>
        <taxon>Paraoerskovia</taxon>
    </lineage>
</organism>
<dbReference type="InterPro" id="IPR029041">
    <property type="entry name" value="FAD-linked_oxidoreductase-like"/>
</dbReference>
<comment type="catalytic activity">
    <reaction evidence="7">
        <text>(6S)-5-methyl-5,6,7,8-tetrahydrofolate + NAD(+) = (6R)-5,10-methylene-5,6,7,8-tetrahydrofolate + NADH + H(+)</text>
        <dbReference type="Rhea" id="RHEA:19821"/>
        <dbReference type="ChEBI" id="CHEBI:15378"/>
        <dbReference type="ChEBI" id="CHEBI:15636"/>
        <dbReference type="ChEBI" id="CHEBI:18608"/>
        <dbReference type="ChEBI" id="CHEBI:57540"/>
        <dbReference type="ChEBI" id="CHEBI:57945"/>
        <dbReference type="EC" id="1.5.1.54"/>
    </reaction>
    <physiologicalReaction direction="right-to-left" evidence="7">
        <dbReference type="Rhea" id="RHEA:19823"/>
    </physiologicalReaction>
</comment>